<gene>
    <name evidence="9" type="ORF">NITHO_1700014</name>
</gene>
<dbReference type="GO" id="GO:0016780">
    <property type="term" value="F:phosphotransferase activity, for other substituted phosphate groups"/>
    <property type="evidence" value="ECO:0007669"/>
    <property type="project" value="InterPro"/>
</dbReference>
<sequence length="365" mass="39106">MTNPSIALVIAIVAASLSAFFIPSLTRVAHQLGLVQAPSSDRHVHTKPVPRIGGLGLFVAFVVGVGVSFWLPVERFPVEVERIALLLAGAVVIVAVMLYDDLVGIAPLPKLGWQLLAAGMVIVPRLRGPDHGLVIDQFNSPFGGVIQLPVLLAMVFTLFWIVGMMNTLNWLDGLDGLAGTVTLTASAVLFIHTFFYPAGNPEFTISLLPLALGAAVIGFLPYNWNPARIIMGDTGSMFLGYALAVISIIGGAKIATALLTLWLPILDVAWVILYRVLNGSSPLQADRGHLHHRLLDLGWSQQQVVLLFAGISAALGVASLLLPEPDLKLYALITVSIVGLIVLAGLARRSNRMTKRPVSEFSRRS</sequence>
<evidence type="ECO:0000256" key="2">
    <source>
        <dbReference type="ARBA" id="ARBA00022475"/>
    </source>
</evidence>
<dbReference type="PANTHER" id="PTHR22926:SF3">
    <property type="entry name" value="UNDECAPRENYL-PHOSPHATE ALPHA-N-ACETYLGLUCOSAMINYL 1-PHOSPHATE TRANSFERASE"/>
    <property type="match status" value="1"/>
</dbReference>
<evidence type="ECO:0000313" key="9">
    <source>
        <dbReference type="EMBL" id="CCF82956.1"/>
    </source>
</evidence>
<evidence type="ECO:0000313" key="10">
    <source>
        <dbReference type="Proteomes" id="UP000004221"/>
    </source>
</evidence>
<dbReference type="GO" id="GO:0046872">
    <property type="term" value="F:metal ion binding"/>
    <property type="evidence" value="ECO:0007669"/>
    <property type="project" value="UniProtKB-KW"/>
</dbReference>
<feature type="transmembrane region" description="Helical" evidence="8">
    <location>
        <begin position="49"/>
        <end position="71"/>
    </location>
</feature>
<comment type="cofactor">
    <cofactor evidence="7">
        <name>Mg(2+)</name>
        <dbReference type="ChEBI" id="CHEBI:18420"/>
    </cofactor>
</comment>
<feature type="transmembrane region" description="Helical" evidence="8">
    <location>
        <begin position="236"/>
        <end position="255"/>
    </location>
</feature>
<dbReference type="GO" id="GO:0005886">
    <property type="term" value="C:plasma membrane"/>
    <property type="evidence" value="ECO:0007669"/>
    <property type="project" value="UniProtKB-SubCell"/>
</dbReference>
<dbReference type="OrthoDB" id="9805475at2"/>
<evidence type="ECO:0000256" key="7">
    <source>
        <dbReference type="PIRSR" id="PIRSR600715-1"/>
    </source>
</evidence>
<evidence type="ECO:0000256" key="6">
    <source>
        <dbReference type="ARBA" id="ARBA00023136"/>
    </source>
</evidence>
<keyword evidence="2" id="KW-1003">Cell membrane</keyword>
<dbReference type="Pfam" id="PF00953">
    <property type="entry name" value="Glycos_transf_4"/>
    <property type="match status" value="1"/>
</dbReference>
<dbReference type="InterPro" id="IPR000715">
    <property type="entry name" value="Glycosyl_transferase_4"/>
</dbReference>
<proteinExistence type="predicted"/>
<dbReference type="GO" id="GO:0044038">
    <property type="term" value="P:cell wall macromolecule biosynthetic process"/>
    <property type="evidence" value="ECO:0007669"/>
    <property type="project" value="TreeGrafter"/>
</dbReference>
<dbReference type="RefSeq" id="WP_008475542.1">
    <property type="nucleotide sequence ID" value="NZ_CAGS01000080.1"/>
</dbReference>
<keyword evidence="4 8" id="KW-0812">Transmembrane</keyword>
<evidence type="ECO:0000256" key="5">
    <source>
        <dbReference type="ARBA" id="ARBA00022989"/>
    </source>
</evidence>
<accession>I4EE44</accession>
<keyword evidence="3 9" id="KW-0808">Transferase</keyword>
<comment type="caution">
    <text evidence="9">The sequence shown here is derived from an EMBL/GenBank/DDBJ whole genome shotgun (WGS) entry which is preliminary data.</text>
</comment>
<evidence type="ECO:0000256" key="1">
    <source>
        <dbReference type="ARBA" id="ARBA00004651"/>
    </source>
</evidence>
<feature type="transmembrane region" description="Helical" evidence="8">
    <location>
        <begin position="203"/>
        <end position="224"/>
    </location>
</feature>
<dbReference type="Proteomes" id="UP000004221">
    <property type="component" value="Unassembled WGS sequence"/>
</dbReference>
<feature type="binding site" evidence="7">
    <location>
        <position position="233"/>
    </location>
    <ligand>
        <name>Mg(2+)</name>
        <dbReference type="ChEBI" id="CHEBI:18420"/>
    </ligand>
</feature>
<reference evidence="9 10" key="1">
    <citation type="journal article" date="2012" name="ISME J.">
        <title>Nitrification expanded: discovery, physiology and genomics of a nitrite-oxidizing bacterium from the phylum Chloroflexi.</title>
        <authorList>
            <person name="Sorokin D.Y."/>
            <person name="Lucker S."/>
            <person name="Vejmelkova D."/>
            <person name="Kostrikina N.A."/>
            <person name="Kleerebezem R."/>
            <person name="Rijpstra W.I."/>
            <person name="Damste J.S."/>
            <person name="Le Paslier D."/>
            <person name="Muyzer G."/>
            <person name="Wagner M."/>
            <person name="van Loosdrecht M.C."/>
            <person name="Daims H."/>
        </authorList>
    </citation>
    <scope>NUCLEOTIDE SEQUENCE [LARGE SCALE GENOMIC DNA]</scope>
    <source>
        <strain evidence="10">none</strain>
    </source>
</reference>
<keyword evidence="7" id="KW-0460">Magnesium</keyword>
<evidence type="ECO:0000256" key="8">
    <source>
        <dbReference type="SAM" id="Phobius"/>
    </source>
</evidence>
<evidence type="ECO:0000256" key="4">
    <source>
        <dbReference type="ARBA" id="ARBA00022692"/>
    </source>
</evidence>
<name>I4EE44_9BACT</name>
<feature type="transmembrane region" description="Helical" evidence="8">
    <location>
        <begin position="83"/>
        <end position="99"/>
    </location>
</feature>
<feature type="transmembrane region" description="Helical" evidence="8">
    <location>
        <begin position="6"/>
        <end position="28"/>
    </location>
</feature>
<organism evidence="9 10">
    <name type="scientific">Nitrolancea hollandica Lb</name>
    <dbReference type="NCBI Taxonomy" id="1129897"/>
    <lineage>
        <taxon>Bacteria</taxon>
        <taxon>Pseudomonadati</taxon>
        <taxon>Thermomicrobiota</taxon>
        <taxon>Thermomicrobia</taxon>
        <taxon>Sphaerobacterales</taxon>
        <taxon>Sphaerobacterineae</taxon>
        <taxon>Sphaerobacteraceae</taxon>
        <taxon>Nitrolancea</taxon>
    </lineage>
</organism>
<comment type="subcellular location">
    <subcellularLocation>
        <location evidence="1">Cell membrane</location>
        <topology evidence="1">Multi-pass membrane protein</topology>
    </subcellularLocation>
</comment>
<feature type="transmembrane region" description="Helical" evidence="8">
    <location>
        <begin position="177"/>
        <end position="197"/>
    </location>
</feature>
<keyword evidence="10" id="KW-1185">Reference proteome</keyword>
<feature type="binding site" evidence="7">
    <location>
        <position position="169"/>
    </location>
    <ligand>
        <name>Mg(2+)</name>
        <dbReference type="ChEBI" id="CHEBI:18420"/>
    </ligand>
</feature>
<dbReference type="PANTHER" id="PTHR22926">
    <property type="entry name" value="PHOSPHO-N-ACETYLMURAMOYL-PENTAPEPTIDE-TRANSFERASE"/>
    <property type="match status" value="1"/>
</dbReference>
<feature type="transmembrane region" description="Helical" evidence="8">
    <location>
        <begin position="146"/>
        <end position="165"/>
    </location>
</feature>
<feature type="transmembrane region" description="Helical" evidence="8">
    <location>
        <begin position="329"/>
        <end position="347"/>
    </location>
</feature>
<dbReference type="CDD" id="cd06853">
    <property type="entry name" value="GT_WecA_like"/>
    <property type="match status" value="1"/>
</dbReference>
<keyword evidence="5 8" id="KW-1133">Transmembrane helix</keyword>
<evidence type="ECO:0000256" key="3">
    <source>
        <dbReference type="ARBA" id="ARBA00022679"/>
    </source>
</evidence>
<dbReference type="GO" id="GO:0009103">
    <property type="term" value="P:lipopolysaccharide biosynthetic process"/>
    <property type="evidence" value="ECO:0007669"/>
    <property type="project" value="TreeGrafter"/>
</dbReference>
<keyword evidence="6 8" id="KW-0472">Membrane</keyword>
<keyword evidence="7" id="KW-0479">Metal-binding</keyword>
<dbReference type="EMBL" id="CAGS01000080">
    <property type="protein sequence ID" value="CCF82956.1"/>
    <property type="molecule type" value="Genomic_DNA"/>
</dbReference>
<dbReference type="GO" id="GO:0071555">
    <property type="term" value="P:cell wall organization"/>
    <property type="evidence" value="ECO:0007669"/>
    <property type="project" value="TreeGrafter"/>
</dbReference>
<dbReference type="AlphaFoldDB" id="I4EE44"/>
<protein>
    <submittedName>
        <fullName evidence="9">Glycosyl transferase family 4</fullName>
    </submittedName>
</protein>